<gene>
    <name evidence="10" type="ORF">C7I85_00820</name>
</gene>
<dbReference type="GO" id="GO:0005886">
    <property type="term" value="C:plasma membrane"/>
    <property type="evidence" value="ECO:0007669"/>
    <property type="project" value="UniProtKB-SubCell"/>
</dbReference>
<feature type="transmembrane region" description="Helical" evidence="8">
    <location>
        <begin position="44"/>
        <end position="63"/>
    </location>
</feature>
<dbReference type="PROSITE" id="PS50850">
    <property type="entry name" value="MFS"/>
    <property type="match status" value="1"/>
</dbReference>
<reference evidence="10 11" key="1">
    <citation type="submission" date="2018-03" db="EMBL/GenBank/DDBJ databases">
        <title>The draft genome of Mesorhizobium soli JCM 19897.</title>
        <authorList>
            <person name="Li L."/>
            <person name="Liu L."/>
            <person name="Liang L."/>
            <person name="Wang T."/>
            <person name="Zhang X."/>
        </authorList>
    </citation>
    <scope>NUCLEOTIDE SEQUENCE [LARGE SCALE GENOMIC DNA]</scope>
    <source>
        <strain evidence="10 11">JCM 19897</strain>
    </source>
</reference>
<dbReference type="NCBIfam" id="TIGR00710">
    <property type="entry name" value="efflux_Bcr_CflA"/>
    <property type="match status" value="1"/>
</dbReference>
<feature type="transmembrane region" description="Helical" evidence="8">
    <location>
        <begin position="161"/>
        <end position="181"/>
    </location>
</feature>
<evidence type="ECO:0000256" key="3">
    <source>
        <dbReference type="ARBA" id="ARBA00022448"/>
    </source>
</evidence>
<keyword evidence="6 8" id="KW-1133">Transmembrane helix</keyword>
<protein>
    <recommendedName>
        <fullName evidence="8">Bcr/CflA family efflux transporter</fullName>
    </recommendedName>
</protein>
<feature type="transmembrane region" description="Helical" evidence="8">
    <location>
        <begin position="99"/>
        <end position="120"/>
    </location>
</feature>
<evidence type="ECO:0000256" key="6">
    <source>
        <dbReference type="ARBA" id="ARBA00022989"/>
    </source>
</evidence>
<evidence type="ECO:0000256" key="4">
    <source>
        <dbReference type="ARBA" id="ARBA00022475"/>
    </source>
</evidence>
<feature type="transmembrane region" description="Helical" evidence="8">
    <location>
        <begin position="368"/>
        <end position="388"/>
    </location>
</feature>
<keyword evidence="11" id="KW-1185">Reference proteome</keyword>
<proteinExistence type="inferred from homology"/>
<dbReference type="GO" id="GO:1990961">
    <property type="term" value="P:xenobiotic detoxification by transmembrane export across the plasma membrane"/>
    <property type="evidence" value="ECO:0007669"/>
    <property type="project" value="InterPro"/>
</dbReference>
<dbReference type="Pfam" id="PF07690">
    <property type="entry name" value="MFS_1"/>
    <property type="match status" value="1"/>
</dbReference>
<feature type="transmembrane region" description="Helical" evidence="8">
    <location>
        <begin position="210"/>
        <end position="229"/>
    </location>
</feature>
<keyword evidence="4" id="KW-1003">Cell membrane</keyword>
<keyword evidence="8" id="KW-0997">Cell inner membrane</keyword>
<evidence type="ECO:0000256" key="1">
    <source>
        <dbReference type="ARBA" id="ARBA00004651"/>
    </source>
</evidence>
<comment type="similarity">
    <text evidence="2 8">Belongs to the major facilitator superfamily. Bcr/CmlA family.</text>
</comment>
<feature type="transmembrane region" description="Helical" evidence="8">
    <location>
        <begin position="75"/>
        <end position="93"/>
    </location>
</feature>
<dbReference type="Gene3D" id="1.20.1720.10">
    <property type="entry name" value="Multidrug resistance protein D"/>
    <property type="match status" value="1"/>
</dbReference>
<dbReference type="EMBL" id="PXYL01000001">
    <property type="protein sequence ID" value="PSJ63710.1"/>
    <property type="molecule type" value="Genomic_DNA"/>
</dbReference>
<feature type="transmembrane region" description="Helical" evidence="8">
    <location>
        <begin position="341"/>
        <end position="362"/>
    </location>
</feature>
<comment type="subcellular location">
    <subcellularLocation>
        <location evidence="8">Cell inner membrane</location>
        <topology evidence="8">Multi-pass membrane protein</topology>
    </subcellularLocation>
    <subcellularLocation>
        <location evidence="1">Cell membrane</location>
        <topology evidence="1">Multi-pass membrane protein</topology>
    </subcellularLocation>
</comment>
<dbReference type="PANTHER" id="PTHR23502">
    <property type="entry name" value="MAJOR FACILITATOR SUPERFAMILY"/>
    <property type="match status" value="1"/>
</dbReference>
<feature type="transmembrane region" description="Helical" evidence="8">
    <location>
        <begin position="132"/>
        <end position="155"/>
    </location>
</feature>
<evidence type="ECO:0000313" key="11">
    <source>
        <dbReference type="Proteomes" id="UP000240653"/>
    </source>
</evidence>
<accession>A0A2P7SMI3</accession>
<keyword evidence="7 8" id="KW-0472">Membrane</keyword>
<dbReference type="OrthoDB" id="9800416at2"/>
<evidence type="ECO:0000256" key="8">
    <source>
        <dbReference type="RuleBase" id="RU365088"/>
    </source>
</evidence>
<dbReference type="Proteomes" id="UP000240653">
    <property type="component" value="Unassembled WGS sequence"/>
</dbReference>
<keyword evidence="5 8" id="KW-0812">Transmembrane</keyword>
<dbReference type="CDD" id="cd17320">
    <property type="entry name" value="MFS_MdfA_MDR_like"/>
    <property type="match status" value="1"/>
</dbReference>
<name>A0A2P7SMI3_9HYPH</name>
<dbReference type="PANTHER" id="PTHR23502:SF132">
    <property type="entry name" value="POLYAMINE TRANSPORTER 2-RELATED"/>
    <property type="match status" value="1"/>
</dbReference>
<dbReference type="AlphaFoldDB" id="A0A2P7SMI3"/>
<dbReference type="InterPro" id="IPR020846">
    <property type="entry name" value="MFS_dom"/>
</dbReference>
<dbReference type="InterPro" id="IPR036259">
    <property type="entry name" value="MFS_trans_sf"/>
</dbReference>
<sequence>MTPKFLRLALLLGLLSAIGPFAIDMYLPALPAIGADLKASTSAVQMSLLVFFIATGLGQVVVGPISDMVGRKSPLFVGLVIFAIGGVGAALAPNIEWLVFFRFVQGIGACAGMVVPRAIVRDLHTGTEAAKLMSLLMLVFSVSPILAPLTGSFIIESAGWRAVFWVVTAAALIALVMVMVLQETRPAEQRVGSSLGSALRGYRHLLGDRNFLGLTFIGAFGISSFFVYLSSSSFILIDHYGLSPSLYSVFFSINAVAFIGMSQLTGMLAQRFGLRRVVRTAVCGYAGFMVLLLVVTSFGIDRLDVLATLLFIGYGFLGLVIPSTAVLALEDHGEIAGTASALMGTLQLATGAVAMAVVGVFFNGTSLPMVAGIAGCAVLAFALAQLTLGRRHQATAAEAPAE</sequence>
<evidence type="ECO:0000256" key="7">
    <source>
        <dbReference type="ARBA" id="ARBA00023136"/>
    </source>
</evidence>
<feature type="transmembrane region" description="Helical" evidence="8">
    <location>
        <begin position="249"/>
        <end position="269"/>
    </location>
</feature>
<feature type="transmembrane region" description="Helical" evidence="8">
    <location>
        <begin position="281"/>
        <end position="300"/>
    </location>
</feature>
<comment type="caution">
    <text evidence="10">The sequence shown here is derived from an EMBL/GenBank/DDBJ whole genome shotgun (WGS) entry which is preliminary data.</text>
</comment>
<evidence type="ECO:0000256" key="2">
    <source>
        <dbReference type="ARBA" id="ARBA00006236"/>
    </source>
</evidence>
<dbReference type="InterPro" id="IPR005829">
    <property type="entry name" value="Sugar_transporter_CS"/>
</dbReference>
<evidence type="ECO:0000259" key="9">
    <source>
        <dbReference type="PROSITE" id="PS50850"/>
    </source>
</evidence>
<feature type="domain" description="Major facilitator superfamily (MFS) profile" evidence="9">
    <location>
        <begin position="5"/>
        <end position="392"/>
    </location>
</feature>
<dbReference type="FunFam" id="1.20.1720.10:FF:000005">
    <property type="entry name" value="Bcr/CflA family efflux transporter"/>
    <property type="match status" value="1"/>
</dbReference>
<evidence type="ECO:0000256" key="5">
    <source>
        <dbReference type="ARBA" id="ARBA00022692"/>
    </source>
</evidence>
<feature type="transmembrane region" description="Helical" evidence="8">
    <location>
        <begin position="306"/>
        <end position="329"/>
    </location>
</feature>
<dbReference type="GO" id="GO:0042910">
    <property type="term" value="F:xenobiotic transmembrane transporter activity"/>
    <property type="evidence" value="ECO:0007669"/>
    <property type="project" value="InterPro"/>
</dbReference>
<dbReference type="InterPro" id="IPR011701">
    <property type="entry name" value="MFS"/>
</dbReference>
<dbReference type="PROSITE" id="PS00216">
    <property type="entry name" value="SUGAR_TRANSPORT_1"/>
    <property type="match status" value="1"/>
</dbReference>
<dbReference type="SUPFAM" id="SSF103473">
    <property type="entry name" value="MFS general substrate transporter"/>
    <property type="match status" value="1"/>
</dbReference>
<comment type="caution">
    <text evidence="8">Lacks conserved residue(s) required for the propagation of feature annotation.</text>
</comment>
<evidence type="ECO:0000313" key="10">
    <source>
        <dbReference type="EMBL" id="PSJ63710.1"/>
    </source>
</evidence>
<keyword evidence="3 8" id="KW-0813">Transport</keyword>
<dbReference type="GO" id="GO:0015385">
    <property type="term" value="F:sodium:proton antiporter activity"/>
    <property type="evidence" value="ECO:0007669"/>
    <property type="project" value="TreeGrafter"/>
</dbReference>
<dbReference type="InterPro" id="IPR004812">
    <property type="entry name" value="Efflux_drug-R_Bcr/CmlA"/>
</dbReference>
<organism evidence="10 11">
    <name type="scientific">Pseudaminobacter soli</name>
    <name type="common">ex Li et al. 2025</name>
    <dbReference type="NCBI Taxonomy" id="1295366"/>
    <lineage>
        <taxon>Bacteria</taxon>
        <taxon>Pseudomonadati</taxon>
        <taxon>Pseudomonadota</taxon>
        <taxon>Alphaproteobacteria</taxon>
        <taxon>Hyphomicrobiales</taxon>
        <taxon>Phyllobacteriaceae</taxon>
        <taxon>Pseudaminobacter</taxon>
    </lineage>
</organism>
<dbReference type="RefSeq" id="WP_106722062.1">
    <property type="nucleotide sequence ID" value="NZ_PXYL01000001.1"/>
</dbReference>